<dbReference type="PRINTS" id="PR00105">
    <property type="entry name" value="C5METTRFRASE"/>
</dbReference>
<evidence type="ECO:0000313" key="8">
    <source>
        <dbReference type="EMBL" id="GAA0778464.1"/>
    </source>
</evidence>
<dbReference type="EMBL" id="BAAACI010000008">
    <property type="protein sequence ID" value="GAA0778464.1"/>
    <property type="molecule type" value="Genomic_DNA"/>
</dbReference>
<dbReference type="Proteomes" id="UP001501047">
    <property type="component" value="Unassembled WGS sequence"/>
</dbReference>
<dbReference type="PANTHER" id="PTHR10629:SF52">
    <property type="entry name" value="DNA (CYTOSINE-5)-METHYLTRANSFERASE 1"/>
    <property type="match status" value="1"/>
</dbReference>
<evidence type="ECO:0000313" key="9">
    <source>
        <dbReference type="Proteomes" id="UP001501047"/>
    </source>
</evidence>
<evidence type="ECO:0000256" key="3">
    <source>
        <dbReference type="ARBA" id="ARBA00022679"/>
    </source>
</evidence>
<dbReference type="SUPFAM" id="SSF53335">
    <property type="entry name" value="S-adenosyl-L-methionine-dependent methyltransferases"/>
    <property type="match status" value="1"/>
</dbReference>
<gene>
    <name evidence="8" type="ORF">GCM10008908_35450</name>
</gene>
<dbReference type="GO" id="GO:0032259">
    <property type="term" value="P:methylation"/>
    <property type="evidence" value="ECO:0007669"/>
    <property type="project" value="UniProtKB-KW"/>
</dbReference>
<dbReference type="Gene3D" id="3.90.120.10">
    <property type="entry name" value="DNA Methylase, subunit A, domain 2"/>
    <property type="match status" value="1"/>
</dbReference>
<sequence>MKNKIIDLFCGCGGLSRGFEMAGFEVEVAVDVWQDAIKTYNHNHKNAVAICEDIHNLNDEYLNEIVAKGEVVGVIGGPPCQGYSTVGTRDVNDPRNHLYLEYCRVVEKVNPEFFVIENVKGLITLSGGTFRDDIINRFEKLGYHIEYKIINAANYGVPQNRHRVFFVGMKKKGFEFPKEKDYIISTLEALGDLPSLEYQNESNEYISEPQNEYQRKMRSKCKKVLNHQSTNHTEQTKKIIGMIKDGGKISDLPEEYWSVRKYNKAFQRMLSTAPSNTIDTGHRNYFHYKENRIPSVRESARIQSFPDDFEVLGSKTSQYKQIGNAVPPLLAYAIAKAIKNQL</sequence>
<keyword evidence="2 6" id="KW-0489">Methyltransferase</keyword>
<feature type="active site" evidence="6">
    <location>
        <position position="80"/>
    </location>
</feature>
<dbReference type="PANTHER" id="PTHR10629">
    <property type="entry name" value="CYTOSINE-SPECIFIC METHYLTRANSFERASE"/>
    <property type="match status" value="1"/>
</dbReference>
<dbReference type="EC" id="2.1.1.37" evidence="1"/>
<keyword evidence="9" id="KW-1185">Reference proteome</keyword>
<comment type="caution">
    <text evidence="8">The sequence shown here is derived from an EMBL/GenBank/DDBJ whole genome shotgun (WGS) entry which is preliminary data.</text>
</comment>
<evidence type="ECO:0000256" key="2">
    <source>
        <dbReference type="ARBA" id="ARBA00022603"/>
    </source>
</evidence>
<comment type="similarity">
    <text evidence="6 7">Belongs to the class I-like SAM-binding methyltransferase superfamily. C5-methyltransferase family.</text>
</comment>
<evidence type="ECO:0000256" key="6">
    <source>
        <dbReference type="PROSITE-ProRule" id="PRU01016"/>
    </source>
</evidence>
<evidence type="ECO:0000256" key="1">
    <source>
        <dbReference type="ARBA" id="ARBA00011975"/>
    </source>
</evidence>
<keyword evidence="3 6" id="KW-0808">Transferase</keyword>
<keyword evidence="4 6" id="KW-0949">S-adenosyl-L-methionine</keyword>
<name>A0ABN1KYD9_CLOSU</name>
<dbReference type="GO" id="GO:0008168">
    <property type="term" value="F:methyltransferase activity"/>
    <property type="evidence" value="ECO:0007669"/>
    <property type="project" value="UniProtKB-KW"/>
</dbReference>
<dbReference type="InterPro" id="IPR050390">
    <property type="entry name" value="C5-Methyltransferase"/>
</dbReference>
<organism evidence="8 9">
    <name type="scientific">Clostridium subterminale</name>
    <dbReference type="NCBI Taxonomy" id="1550"/>
    <lineage>
        <taxon>Bacteria</taxon>
        <taxon>Bacillati</taxon>
        <taxon>Bacillota</taxon>
        <taxon>Clostridia</taxon>
        <taxon>Eubacteriales</taxon>
        <taxon>Clostridiaceae</taxon>
        <taxon>Clostridium</taxon>
    </lineage>
</organism>
<evidence type="ECO:0000256" key="7">
    <source>
        <dbReference type="RuleBase" id="RU000416"/>
    </source>
</evidence>
<accession>A0ABN1KYD9</accession>
<reference evidence="8 9" key="1">
    <citation type="journal article" date="2019" name="Int. J. Syst. Evol. Microbiol.">
        <title>The Global Catalogue of Microorganisms (GCM) 10K type strain sequencing project: providing services to taxonomists for standard genome sequencing and annotation.</title>
        <authorList>
            <consortium name="The Broad Institute Genomics Platform"/>
            <consortium name="The Broad Institute Genome Sequencing Center for Infectious Disease"/>
            <person name="Wu L."/>
            <person name="Ma J."/>
        </authorList>
    </citation>
    <scope>NUCLEOTIDE SEQUENCE [LARGE SCALE GENOMIC DNA]</scope>
    <source>
        <strain evidence="8 9">JCM 1417</strain>
    </source>
</reference>
<keyword evidence="5" id="KW-0680">Restriction system</keyword>
<dbReference type="Gene3D" id="3.40.50.150">
    <property type="entry name" value="Vaccinia Virus protein VP39"/>
    <property type="match status" value="1"/>
</dbReference>
<dbReference type="PROSITE" id="PS00095">
    <property type="entry name" value="C5_MTASE_2"/>
    <property type="match status" value="1"/>
</dbReference>
<dbReference type="Pfam" id="PF00145">
    <property type="entry name" value="DNA_methylase"/>
    <property type="match status" value="1"/>
</dbReference>
<dbReference type="RefSeq" id="WP_343827860.1">
    <property type="nucleotide sequence ID" value="NZ_BAAACI010000008.1"/>
</dbReference>
<protein>
    <recommendedName>
        <fullName evidence="1">DNA (cytosine-5-)-methyltransferase</fullName>
        <ecNumber evidence="1">2.1.1.37</ecNumber>
    </recommendedName>
</protein>
<proteinExistence type="inferred from homology"/>
<evidence type="ECO:0000256" key="5">
    <source>
        <dbReference type="ARBA" id="ARBA00022747"/>
    </source>
</evidence>
<dbReference type="InterPro" id="IPR029063">
    <property type="entry name" value="SAM-dependent_MTases_sf"/>
</dbReference>
<dbReference type="InterPro" id="IPR001525">
    <property type="entry name" value="C5_MeTfrase"/>
</dbReference>
<dbReference type="NCBIfam" id="TIGR00675">
    <property type="entry name" value="dcm"/>
    <property type="match status" value="1"/>
</dbReference>
<dbReference type="CDD" id="cd00315">
    <property type="entry name" value="Cyt_C5_DNA_methylase"/>
    <property type="match status" value="1"/>
</dbReference>
<dbReference type="InterPro" id="IPR031303">
    <property type="entry name" value="C5_meth_CS"/>
</dbReference>
<evidence type="ECO:0000256" key="4">
    <source>
        <dbReference type="ARBA" id="ARBA00022691"/>
    </source>
</evidence>
<dbReference type="PROSITE" id="PS51679">
    <property type="entry name" value="SAM_MT_C5"/>
    <property type="match status" value="1"/>
</dbReference>